<evidence type="ECO:0000256" key="10">
    <source>
        <dbReference type="SAM" id="MobiDB-lite"/>
    </source>
</evidence>
<name>A0A6J4IFP2_9CHLR</name>
<keyword evidence="2 8" id="KW-0436">Ligase</keyword>
<evidence type="ECO:0000256" key="3">
    <source>
        <dbReference type="ARBA" id="ARBA00022741"/>
    </source>
</evidence>
<comment type="subunit">
    <text evidence="8">Homodimer.</text>
</comment>
<keyword evidence="5 8" id="KW-0648">Protein biosynthesis</keyword>
<organism evidence="11">
    <name type="scientific">uncultured Chloroflexota bacterium</name>
    <dbReference type="NCBI Taxonomy" id="166587"/>
    <lineage>
        <taxon>Bacteria</taxon>
        <taxon>Bacillati</taxon>
        <taxon>Chloroflexota</taxon>
        <taxon>environmental samples</taxon>
    </lineage>
</organism>
<dbReference type="InterPro" id="IPR050203">
    <property type="entry name" value="Trp-tRNA_synthetase"/>
</dbReference>
<feature type="short sequence motif" description="'KMSKS' region" evidence="8">
    <location>
        <begin position="221"/>
        <end position="225"/>
    </location>
</feature>
<evidence type="ECO:0000256" key="5">
    <source>
        <dbReference type="ARBA" id="ARBA00022917"/>
    </source>
</evidence>
<dbReference type="PRINTS" id="PR01039">
    <property type="entry name" value="TRNASYNTHTRP"/>
</dbReference>
<reference evidence="11" key="1">
    <citation type="submission" date="2020-02" db="EMBL/GenBank/DDBJ databases">
        <authorList>
            <person name="Meier V. D."/>
        </authorList>
    </citation>
    <scope>NUCLEOTIDE SEQUENCE</scope>
    <source>
        <strain evidence="11">AVDCRST_MAG77</strain>
    </source>
</reference>
<keyword evidence="6 8" id="KW-0030">Aminoacyl-tRNA synthetase</keyword>
<feature type="binding site" evidence="8">
    <location>
        <begin position="34"/>
        <end position="36"/>
    </location>
    <ligand>
        <name>ATP</name>
        <dbReference type="ChEBI" id="CHEBI:30616"/>
    </ligand>
</feature>
<dbReference type="InterPro" id="IPR002306">
    <property type="entry name" value="Trp-tRNA-ligase"/>
</dbReference>
<feature type="compositionally biased region" description="Low complexity" evidence="10">
    <location>
        <begin position="1"/>
        <end position="15"/>
    </location>
</feature>
<evidence type="ECO:0000256" key="9">
    <source>
        <dbReference type="RuleBase" id="RU363036"/>
    </source>
</evidence>
<feature type="binding site" evidence="8">
    <location>
        <position position="161"/>
    </location>
    <ligand>
        <name>L-tryptophan</name>
        <dbReference type="ChEBI" id="CHEBI:57912"/>
    </ligand>
</feature>
<dbReference type="FunFam" id="1.10.240.10:FF:000002">
    <property type="entry name" value="Tryptophan--tRNA ligase"/>
    <property type="match status" value="1"/>
</dbReference>
<keyword evidence="3 8" id="KW-0547">Nucleotide-binding</keyword>
<evidence type="ECO:0000256" key="6">
    <source>
        <dbReference type="ARBA" id="ARBA00023146"/>
    </source>
</evidence>
<comment type="subcellular location">
    <subcellularLocation>
        <location evidence="8">Cytoplasm</location>
    </subcellularLocation>
</comment>
<dbReference type="Gene3D" id="3.40.50.620">
    <property type="entry name" value="HUPs"/>
    <property type="match status" value="1"/>
</dbReference>
<dbReference type="GO" id="GO:0006436">
    <property type="term" value="P:tryptophanyl-tRNA aminoacylation"/>
    <property type="evidence" value="ECO:0007669"/>
    <property type="project" value="UniProtKB-UniRule"/>
</dbReference>
<comment type="similarity">
    <text evidence="1 8 9">Belongs to the class-I aminoacyl-tRNA synthetase family.</text>
</comment>
<gene>
    <name evidence="8" type="primary">trpS</name>
    <name evidence="11" type="ORF">AVDCRST_MAG77-2088</name>
</gene>
<comment type="function">
    <text evidence="8">Catalyzes the attachment of tryptophan to tRNA(Trp).</text>
</comment>
<dbReference type="AlphaFoldDB" id="A0A6J4IFP2"/>
<evidence type="ECO:0000256" key="2">
    <source>
        <dbReference type="ARBA" id="ARBA00022598"/>
    </source>
</evidence>
<evidence type="ECO:0000256" key="7">
    <source>
        <dbReference type="ARBA" id="ARBA00049929"/>
    </source>
</evidence>
<dbReference type="GO" id="GO:0004830">
    <property type="term" value="F:tryptophan-tRNA ligase activity"/>
    <property type="evidence" value="ECO:0007669"/>
    <property type="project" value="UniProtKB-UniRule"/>
</dbReference>
<dbReference type="Gene3D" id="1.10.240.10">
    <property type="entry name" value="Tyrosyl-Transfer RNA Synthetase"/>
    <property type="match status" value="1"/>
</dbReference>
<dbReference type="GO" id="GO:0005524">
    <property type="term" value="F:ATP binding"/>
    <property type="evidence" value="ECO:0007669"/>
    <property type="project" value="UniProtKB-UniRule"/>
</dbReference>
<feature type="short sequence motif" description="'HIGH' region" evidence="8">
    <location>
        <begin position="35"/>
        <end position="43"/>
    </location>
</feature>
<evidence type="ECO:0000256" key="8">
    <source>
        <dbReference type="HAMAP-Rule" id="MF_00140"/>
    </source>
</evidence>
<proteinExistence type="inferred from homology"/>
<dbReference type="PANTHER" id="PTHR43766:SF1">
    <property type="entry name" value="TRYPTOPHAN--TRNA LIGASE, MITOCHONDRIAL"/>
    <property type="match status" value="1"/>
</dbReference>
<comment type="catalytic activity">
    <reaction evidence="7 8">
        <text>tRNA(Trp) + L-tryptophan + ATP = L-tryptophyl-tRNA(Trp) + AMP + diphosphate + H(+)</text>
        <dbReference type="Rhea" id="RHEA:24080"/>
        <dbReference type="Rhea" id="RHEA-COMP:9671"/>
        <dbReference type="Rhea" id="RHEA-COMP:9705"/>
        <dbReference type="ChEBI" id="CHEBI:15378"/>
        <dbReference type="ChEBI" id="CHEBI:30616"/>
        <dbReference type="ChEBI" id="CHEBI:33019"/>
        <dbReference type="ChEBI" id="CHEBI:57912"/>
        <dbReference type="ChEBI" id="CHEBI:78442"/>
        <dbReference type="ChEBI" id="CHEBI:78535"/>
        <dbReference type="ChEBI" id="CHEBI:456215"/>
        <dbReference type="EC" id="6.1.1.2"/>
    </reaction>
</comment>
<feature type="binding site" evidence="8">
    <location>
        <begin position="42"/>
        <end position="43"/>
    </location>
    <ligand>
        <name>ATP</name>
        <dbReference type="ChEBI" id="CHEBI:30616"/>
    </ligand>
</feature>
<feature type="binding site" evidence="8">
    <location>
        <position position="212"/>
    </location>
    <ligand>
        <name>ATP</name>
        <dbReference type="ChEBI" id="CHEBI:30616"/>
    </ligand>
</feature>
<dbReference type="CDD" id="cd00806">
    <property type="entry name" value="TrpRS_core"/>
    <property type="match status" value="1"/>
</dbReference>
<feature type="binding site" evidence="8">
    <location>
        <begin position="173"/>
        <end position="175"/>
    </location>
    <ligand>
        <name>ATP</name>
        <dbReference type="ChEBI" id="CHEBI:30616"/>
    </ligand>
</feature>
<keyword evidence="4 8" id="KW-0067">ATP-binding</keyword>
<evidence type="ECO:0000256" key="4">
    <source>
        <dbReference type="ARBA" id="ARBA00022840"/>
    </source>
</evidence>
<dbReference type="InterPro" id="IPR002305">
    <property type="entry name" value="aa-tRNA-synth_Ic"/>
</dbReference>
<dbReference type="InterPro" id="IPR024109">
    <property type="entry name" value="Trp-tRNA-ligase_bac-type"/>
</dbReference>
<dbReference type="PROSITE" id="PS00178">
    <property type="entry name" value="AA_TRNA_LIGASE_I"/>
    <property type="match status" value="1"/>
</dbReference>
<dbReference type="InterPro" id="IPR001412">
    <property type="entry name" value="aa-tRNA-synth_I_CS"/>
</dbReference>
<dbReference type="Pfam" id="PF00579">
    <property type="entry name" value="tRNA-synt_1b"/>
    <property type="match status" value="1"/>
</dbReference>
<evidence type="ECO:0000313" key="11">
    <source>
        <dbReference type="EMBL" id="CAA9249332.1"/>
    </source>
</evidence>
<dbReference type="EC" id="6.1.1.2" evidence="8"/>
<dbReference type="InterPro" id="IPR014729">
    <property type="entry name" value="Rossmann-like_a/b/a_fold"/>
</dbReference>
<dbReference type="HAMAP" id="MF_00140_B">
    <property type="entry name" value="Trp_tRNA_synth_B"/>
    <property type="match status" value="1"/>
</dbReference>
<feature type="region of interest" description="Disordered" evidence="10">
    <location>
        <begin position="1"/>
        <end position="36"/>
    </location>
</feature>
<dbReference type="PANTHER" id="PTHR43766">
    <property type="entry name" value="TRYPTOPHAN--TRNA LIGASE, MITOCHONDRIAL"/>
    <property type="match status" value="1"/>
</dbReference>
<feature type="binding site" evidence="8">
    <location>
        <begin position="221"/>
        <end position="225"/>
    </location>
    <ligand>
        <name>ATP</name>
        <dbReference type="ChEBI" id="CHEBI:30616"/>
    </ligand>
</feature>
<dbReference type="EMBL" id="CADCTC010000122">
    <property type="protein sequence ID" value="CAA9249332.1"/>
    <property type="molecule type" value="Genomic_DNA"/>
</dbReference>
<dbReference type="NCBIfam" id="TIGR00233">
    <property type="entry name" value="trpS"/>
    <property type="match status" value="1"/>
</dbReference>
<protein>
    <recommendedName>
        <fullName evidence="8">Tryptophan--tRNA ligase</fullName>
        <ecNumber evidence="8">6.1.1.2</ecNumber>
    </recommendedName>
    <alternativeName>
        <fullName evidence="8">Tryptophanyl-tRNA synthetase</fullName>
        <shortName evidence="8">TrpRS</shortName>
    </alternativeName>
</protein>
<dbReference type="SUPFAM" id="SSF52374">
    <property type="entry name" value="Nucleotidylyl transferase"/>
    <property type="match status" value="1"/>
</dbReference>
<accession>A0A6J4IFP2</accession>
<dbReference type="GO" id="GO:0005829">
    <property type="term" value="C:cytosol"/>
    <property type="evidence" value="ECO:0007669"/>
    <property type="project" value="TreeGrafter"/>
</dbReference>
<keyword evidence="8" id="KW-0963">Cytoplasm</keyword>
<sequence length="355" mass="39223">MVTTAEPPSTTTAATQPPPAGQKPTRPRVLSGVKPSGSPHLGNYLGAIKRWVDAQDQYDNFFCVVDLHAITEDQDPANMARLTREVAGLYFAAGLDPKKSTVFVQSHVPAHAELGWLLNCVTPMGWLERMTQYKDKAAKQGDNRERISVGLFDYPVLMAADILLYQAHYVPVGDDQRQHVELTRDVAERFNRLFGPTFVVPEALIGESGARIMGLSDPTKKMSKSEDLPGQSIGIFDDPSDIRKAIMRATTDSQRDIVFDESRPGIYNLLTIFEVLSGESRPAIEARFEDKGYGDFKKALAELVLDSLAPIQARYKQLMTSGELEHLLREGAERAAPVANETLRHVKNALGFLVS</sequence>
<evidence type="ECO:0000256" key="1">
    <source>
        <dbReference type="ARBA" id="ARBA00005594"/>
    </source>
</evidence>